<evidence type="ECO:0000256" key="4">
    <source>
        <dbReference type="ARBA" id="ARBA00023242"/>
    </source>
</evidence>
<protein>
    <recommendedName>
        <fullName evidence="6">Xylanolytic transcriptional activator regulatory domain-containing protein</fullName>
    </recommendedName>
</protein>
<keyword evidence="5" id="KW-0812">Transmembrane</keyword>
<dbReference type="GO" id="GO:0000978">
    <property type="term" value="F:RNA polymerase II cis-regulatory region sequence-specific DNA binding"/>
    <property type="evidence" value="ECO:0007669"/>
    <property type="project" value="TreeGrafter"/>
</dbReference>
<keyword evidence="4" id="KW-0539">Nucleus</keyword>
<dbReference type="GO" id="GO:0000981">
    <property type="term" value="F:DNA-binding transcription factor activity, RNA polymerase II-specific"/>
    <property type="evidence" value="ECO:0007669"/>
    <property type="project" value="TreeGrafter"/>
</dbReference>
<keyword evidence="8" id="KW-1185">Reference proteome</keyword>
<name>A0A0V1PQD5_9ASCO</name>
<keyword evidence="3" id="KW-0804">Transcription</keyword>
<evidence type="ECO:0000313" key="7">
    <source>
        <dbReference type="EMBL" id="KRZ98367.1"/>
    </source>
</evidence>
<evidence type="ECO:0000256" key="3">
    <source>
        <dbReference type="ARBA" id="ARBA00023163"/>
    </source>
</evidence>
<dbReference type="EMBL" id="LMYN01000312">
    <property type="protein sequence ID" value="KRZ98367.1"/>
    <property type="molecule type" value="Genomic_DNA"/>
</dbReference>
<dbReference type="PANTHER" id="PTHR31069">
    <property type="entry name" value="OLEATE-ACTIVATED TRANSCRIPTION FACTOR 1-RELATED"/>
    <property type="match status" value="1"/>
</dbReference>
<feature type="domain" description="Xylanolytic transcriptional activator regulatory" evidence="6">
    <location>
        <begin position="114"/>
        <end position="337"/>
    </location>
</feature>
<dbReference type="GO" id="GO:0006351">
    <property type="term" value="P:DNA-templated transcription"/>
    <property type="evidence" value="ECO:0007669"/>
    <property type="project" value="InterPro"/>
</dbReference>
<keyword evidence="1" id="KW-0805">Transcription regulation</keyword>
<comment type="caution">
    <text evidence="7">The sequence shown here is derived from an EMBL/GenBank/DDBJ whole genome shotgun (WGS) entry which is preliminary data.</text>
</comment>
<dbReference type="InterPro" id="IPR007219">
    <property type="entry name" value="XnlR_reg_dom"/>
</dbReference>
<evidence type="ECO:0000256" key="5">
    <source>
        <dbReference type="SAM" id="Phobius"/>
    </source>
</evidence>
<evidence type="ECO:0000313" key="8">
    <source>
        <dbReference type="Proteomes" id="UP000054251"/>
    </source>
</evidence>
<dbReference type="GO" id="GO:0045944">
    <property type="term" value="P:positive regulation of transcription by RNA polymerase II"/>
    <property type="evidence" value="ECO:0007669"/>
    <property type="project" value="TreeGrafter"/>
</dbReference>
<dbReference type="Proteomes" id="UP000054251">
    <property type="component" value="Unassembled WGS sequence"/>
</dbReference>
<sequence>MYEKYSSINVRESMQMNYGPFTWVSIMKSDPILSSLEQYVLRNFFDLQKVNSKSFSEKTQSGQLPKDLKHIIHLDEESYSSRTLISDIENCSSKEFSRELNNALPLYEITWNLINIFFTNIYPLLPIIDELQFKKDIGRILKREEETSTTKWQIKIEKNTDIAVIGILLILMRLSFSFQYEASPLKCFRGVIDGKIPQWINEEEVLKSYKHIILAKKCLSYFITSRKTTIEVLQLQMVYKFYLRYSPENSGGMDEYDTELSLASIIQLAISLGVNREPTLISNFKDYKDYCHLIRKLWYILIIWDIHETCVSGGFFIIDSSQYDVKFPTFFNDATNIMDINLEKYSVNILELLWLQLFPLKDILMLLVDIRVKSSVEDILVIISEIESSYLYSPLAINSEVDKLGIIPNVALTRSIKTMIYFDIKSCLMCIIYLLFLHCEEAKSKRMCHVFMKKTLSIIIFDLIVNFYGIIFSDSLVSFIVIPSIESSIQRINIILLSFIIRVKYSRSESNITGNEYEKGISSFYFFNILLDCLSLCISLGSLLSSWYCYSLQIVKAHRYLYNLIFGTGFSSNMSVDYFRIDSSQAELYFSLCEDGIKQVKSMLPDILCSNIDIFNGSYLINEEQRVENDILRSALIKYYRANTNFGVIGPDSSHYKGGFRYEFSDTIIPKHWIDMENYPRPLKAFSFSDENFGIRLEFLDHLQNPSGNFDFNFDDIFYNLQNFE</sequence>
<gene>
    <name evidence="7" type="ORF">AC631_05873</name>
</gene>
<keyword evidence="2" id="KW-0238">DNA-binding</keyword>
<reference evidence="7 8" key="1">
    <citation type="submission" date="2015-11" db="EMBL/GenBank/DDBJ databases">
        <title>The genome of Debaryomyces fabryi.</title>
        <authorList>
            <person name="Tafer H."/>
            <person name="Lopandic K."/>
        </authorList>
    </citation>
    <scope>NUCLEOTIDE SEQUENCE [LARGE SCALE GENOMIC DNA]</scope>
    <source>
        <strain evidence="7 8">CBS 789</strain>
    </source>
</reference>
<evidence type="ECO:0000256" key="2">
    <source>
        <dbReference type="ARBA" id="ARBA00023125"/>
    </source>
</evidence>
<proteinExistence type="predicted"/>
<evidence type="ECO:0000256" key="1">
    <source>
        <dbReference type="ARBA" id="ARBA00023015"/>
    </source>
</evidence>
<dbReference type="AlphaFoldDB" id="A0A0V1PQD5"/>
<keyword evidence="5" id="KW-1133">Transmembrane helix</keyword>
<accession>A0A0V1PQD5</accession>
<dbReference type="InterPro" id="IPR050675">
    <property type="entry name" value="OAF3"/>
</dbReference>
<dbReference type="CDD" id="cd12148">
    <property type="entry name" value="fungal_TF_MHR"/>
    <property type="match status" value="1"/>
</dbReference>
<evidence type="ECO:0000259" key="6">
    <source>
        <dbReference type="Pfam" id="PF04082"/>
    </source>
</evidence>
<dbReference type="GeneID" id="26842882"/>
<feature type="transmembrane region" description="Helical" evidence="5">
    <location>
        <begin position="419"/>
        <end position="437"/>
    </location>
</feature>
<dbReference type="GO" id="GO:0005634">
    <property type="term" value="C:nucleus"/>
    <property type="evidence" value="ECO:0007669"/>
    <property type="project" value="TreeGrafter"/>
</dbReference>
<dbReference type="RefSeq" id="XP_015464470.1">
    <property type="nucleotide sequence ID" value="XM_015614702.1"/>
</dbReference>
<dbReference type="OrthoDB" id="4017391at2759"/>
<dbReference type="GO" id="GO:0008270">
    <property type="term" value="F:zinc ion binding"/>
    <property type="evidence" value="ECO:0007669"/>
    <property type="project" value="InterPro"/>
</dbReference>
<organism evidence="7 8">
    <name type="scientific">Debaryomyces fabryi</name>
    <dbReference type="NCBI Taxonomy" id="58627"/>
    <lineage>
        <taxon>Eukaryota</taxon>
        <taxon>Fungi</taxon>
        <taxon>Dikarya</taxon>
        <taxon>Ascomycota</taxon>
        <taxon>Saccharomycotina</taxon>
        <taxon>Pichiomycetes</taxon>
        <taxon>Debaryomycetaceae</taxon>
        <taxon>Debaryomyces</taxon>
    </lineage>
</organism>
<dbReference type="Pfam" id="PF04082">
    <property type="entry name" value="Fungal_trans"/>
    <property type="match status" value="1"/>
</dbReference>
<dbReference type="PANTHER" id="PTHR31069:SF33">
    <property type="entry name" value="OLEATE ACTIVATED TRANSCRIPTION FACTOR 3"/>
    <property type="match status" value="1"/>
</dbReference>
<feature type="transmembrane region" description="Helical" evidence="5">
    <location>
        <begin position="458"/>
        <end position="482"/>
    </location>
</feature>
<keyword evidence="5" id="KW-0472">Membrane</keyword>